<evidence type="ECO:0000256" key="7">
    <source>
        <dbReference type="RuleBase" id="RU003792"/>
    </source>
</evidence>
<dbReference type="AlphaFoldDB" id="A0A934N2B0"/>
<dbReference type="PIRSF" id="PIRSF001430">
    <property type="entry name" value="tRNA_psdUrid_synth"/>
    <property type="match status" value="1"/>
</dbReference>
<dbReference type="GO" id="GO:0003723">
    <property type="term" value="F:RNA binding"/>
    <property type="evidence" value="ECO:0007669"/>
    <property type="project" value="InterPro"/>
</dbReference>
<protein>
    <recommendedName>
        <fullName evidence="4">tRNA pseudouridine synthase A</fullName>
        <ecNumber evidence="4">5.4.99.12</ecNumber>
    </recommendedName>
    <alternativeName>
        <fullName evidence="4">tRNA pseudouridine(38-40) synthase</fullName>
    </alternativeName>
    <alternativeName>
        <fullName evidence="4">tRNA pseudouridylate synthase I</fullName>
    </alternativeName>
    <alternativeName>
        <fullName evidence="4">tRNA-uridine isomerase I</fullName>
    </alternativeName>
</protein>
<dbReference type="Gene3D" id="3.30.70.660">
    <property type="entry name" value="Pseudouridine synthase I, catalytic domain, C-terminal subdomain"/>
    <property type="match status" value="1"/>
</dbReference>
<dbReference type="Pfam" id="PF01416">
    <property type="entry name" value="PseudoU_synth_1"/>
    <property type="match status" value="2"/>
</dbReference>
<proteinExistence type="inferred from homology"/>
<evidence type="ECO:0000313" key="9">
    <source>
        <dbReference type="EMBL" id="MBJ7593451.1"/>
    </source>
</evidence>
<sequence>MTMLRLVLEYDGSDFHGWQAQPSVRTVEGVLREALRQVTGESPRLSAAGRTDAGAHSHGQVVGVPLVREWEAERLSSALNAVLPGDVAVRHAEPARDDFNARYDALNRTYRYVVVSRRERAPLLRRHAWQVSGDLDAAAMRAACALLVGRHDFAAFGRSPREGGSTVRTVERAEVRRVTAPVADEIPAHVIEVSADAFLYGMMRAVAGALVAVGRGRMSVEDVAAMLDGPTDRATVTVAPARGLHQWSVTYPAAPAAETNT</sequence>
<keyword evidence="2 4" id="KW-0819">tRNA processing</keyword>
<comment type="catalytic activity">
    <reaction evidence="4 7">
        <text>uridine(38/39/40) in tRNA = pseudouridine(38/39/40) in tRNA</text>
        <dbReference type="Rhea" id="RHEA:22376"/>
        <dbReference type="Rhea" id="RHEA-COMP:10085"/>
        <dbReference type="Rhea" id="RHEA-COMP:10087"/>
        <dbReference type="ChEBI" id="CHEBI:65314"/>
        <dbReference type="ChEBI" id="CHEBI:65315"/>
        <dbReference type="EC" id="5.4.99.12"/>
    </reaction>
</comment>
<comment type="function">
    <text evidence="4">Formation of pseudouridine at positions 38, 39 and 40 in the anticodon stem and loop of transfer RNAs.</text>
</comment>
<dbReference type="PANTHER" id="PTHR11142:SF0">
    <property type="entry name" value="TRNA PSEUDOURIDINE SYNTHASE-LIKE 1"/>
    <property type="match status" value="1"/>
</dbReference>
<evidence type="ECO:0000256" key="1">
    <source>
        <dbReference type="ARBA" id="ARBA00009375"/>
    </source>
</evidence>
<accession>A0A934N2B0</accession>
<dbReference type="InterPro" id="IPR020103">
    <property type="entry name" value="PsdUridine_synth_cat_dom_sf"/>
</dbReference>
<feature type="domain" description="Pseudouridine synthase I TruA alpha/beta" evidence="8">
    <location>
        <begin position="9"/>
        <end position="104"/>
    </location>
</feature>
<dbReference type="HAMAP" id="MF_00171">
    <property type="entry name" value="TruA"/>
    <property type="match status" value="1"/>
</dbReference>
<dbReference type="InterPro" id="IPR020094">
    <property type="entry name" value="TruA/RsuA/RluB/E/F_N"/>
</dbReference>
<dbReference type="Proteomes" id="UP000606991">
    <property type="component" value="Unassembled WGS sequence"/>
</dbReference>
<dbReference type="GO" id="GO:0031119">
    <property type="term" value="P:tRNA pseudouridine synthesis"/>
    <property type="evidence" value="ECO:0007669"/>
    <property type="project" value="UniProtKB-UniRule"/>
</dbReference>
<dbReference type="PANTHER" id="PTHR11142">
    <property type="entry name" value="PSEUDOURIDYLATE SYNTHASE"/>
    <property type="match status" value="1"/>
</dbReference>
<evidence type="ECO:0000256" key="2">
    <source>
        <dbReference type="ARBA" id="ARBA00022694"/>
    </source>
</evidence>
<evidence type="ECO:0000256" key="4">
    <source>
        <dbReference type="HAMAP-Rule" id="MF_00171"/>
    </source>
</evidence>
<dbReference type="InterPro" id="IPR020095">
    <property type="entry name" value="PsdUridine_synth_TruA_C"/>
</dbReference>
<feature type="domain" description="Pseudouridine synthase I TruA alpha/beta" evidence="8">
    <location>
        <begin position="143"/>
        <end position="252"/>
    </location>
</feature>
<dbReference type="Gene3D" id="3.30.70.580">
    <property type="entry name" value="Pseudouridine synthase I, catalytic domain, N-terminal subdomain"/>
    <property type="match status" value="1"/>
</dbReference>
<feature type="binding site" evidence="4 6">
    <location>
        <position position="110"/>
    </location>
    <ligand>
        <name>substrate</name>
    </ligand>
</feature>
<dbReference type="InterPro" id="IPR001406">
    <property type="entry name" value="PsdUridine_synth_TruA"/>
</dbReference>
<comment type="subunit">
    <text evidence="4">Homodimer.</text>
</comment>
<dbReference type="CDD" id="cd02570">
    <property type="entry name" value="PseudoU_synth_EcTruA"/>
    <property type="match status" value="1"/>
</dbReference>
<dbReference type="EC" id="5.4.99.12" evidence="4"/>
<comment type="caution">
    <text evidence="9">The sequence shown here is derived from an EMBL/GenBank/DDBJ whole genome shotgun (WGS) entry which is preliminary data.</text>
</comment>
<feature type="active site" description="Nucleophile" evidence="4 5">
    <location>
        <position position="52"/>
    </location>
</feature>
<evidence type="ECO:0000313" key="10">
    <source>
        <dbReference type="Proteomes" id="UP000606991"/>
    </source>
</evidence>
<evidence type="ECO:0000256" key="6">
    <source>
        <dbReference type="PIRSR" id="PIRSR001430-2"/>
    </source>
</evidence>
<dbReference type="NCBIfam" id="TIGR00071">
    <property type="entry name" value="hisT_truA"/>
    <property type="match status" value="1"/>
</dbReference>
<organism evidence="9 10">
    <name type="scientific">Candidatus Aeolococcus gillhamiae</name>
    <dbReference type="NCBI Taxonomy" id="3127015"/>
    <lineage>
        <taxon>Bacteria</taxon>
        <taxon>Bacillati</taxon>
        <taxon>Candidatus Dormiibacterota</taxon>
        <taxon>Candidatus Dormibacteria</taxon>
        <taxon>Candidatus Aeolococcales</taxon>
        <taxon>Candidatus Aeolococcaceae</taxon>
        <taxon>Candidatus Aeolococcus</taxon>
    </lineage>
</organism>
<name>A0A934N2B0_9BACT</name>
<keyword evidence="3 4" id="KW-0413">Isomerase</keyword>
<dbReference type="EMBL" id="JAEKNS010000017">
    <property type="protein sequence ID" value="MBJ7593451.1"/>
    <property type="molecule type" value="Genomic_DNA"/>
</dbReference>
<evidence type="ECO:0000259" key="8">
    <source>
        <dbReference type="Pfam" id="PF01416"/>
    </source>
</evidence>
<dbReference type="FunFam" id="3.30.70.580:FF:000001">
    <property type="entry name" value="tRNA pseudouridine synthase A"/>
    <property type="match status" value="1"/>
</dbReference>
<dbReference type="GO" id="GO:0160147">
    <property type="term" value="F:tRNA pseudouridine(38-40) synthase activity"/>
    <property type="evidence" value="ECO:0007669"/>
    <property type="project" value="UniProtKB-EC"/>
</dbReference>
<dbReference type="SUPFAM" id="SSF55120">
    <property type="entry name" value="Pseudouridine synthase"/>
    <property type="match status" value="1"/>
</dbReference>
<comment type="similarity">
    <text evidence="1 4 7">Belongs to the tRNA pseudouridine synthase TruA family.</text>
</comment>
<reference evidence="9 10" key="1">
    <citation type="submission" date="2020-10" db="EMBL/GenBank/DDBJ databases">
        <title>Ca. Dormibacterota MAGs.</title>
        <authorList>
            <person name="Montgomery K."/>
        </authorList>
    </citation>
    <scope>NUCLEOTIDE SEQUENCE [LARGE SCALE GENOMIC DNA]</scope>
    <source>
        <strain evidence="9">SC8812_S17_18</strain>
    </source>
</reference>
<evidence type="ECO:0000256" key="5">
    <source>
        <dbReference type="PIRSR" id="PIRSR001430-1"/>
    </source>
</evidence>
<dbReference type="InterPro" id="IPR020097">
    <property type="entry name" value="PsdUridine_synth_TruA_a/b_dom"/>
</dbReference>
<gene>
    <name evidence="4 9" type="primary">truA</name>
    <name evidence="9" type="ORF">JF886_01095</name>
</gene>
<comment type="caution">
    <text evidence="4">Lacks conserved residue(s) required for the propagation of feature annotation.</text>
</comment>
<evidence type="ECO:0000256" key="3">
    <source>
        <dbReference type="ARBA" id="ARBA00023235"/>
    </source>
</evidence>